<gene>
    <name evidence="2" type="ORF">SAMN06265376_11345</name>
</gene>
<keyword evidence="1" id="KW-1133">Transmembrane helix</keyword>
<evidence type="ECO:0000313" key="2">
    <source>
        <dbReference type="EMBL" id="SNS38364.1"/>
    </source>
</evidence>
<reference evidence="2 3" key="1">
    <citation type="submission" date="2017-06" db="EMBL/GenBank/DDBJ databases">
        <authorList>
            <person name="Kim H.J."/>
            <person name="Triplett B.A."/>
        </authorList>
    </citation>
    <scope>NUCLEOTIDE SEQUENCE [LARGE SCALE GENOMIC DNA]</scope>
    <source>
        <strain evidence="2 3">DSM 25597</strain>
    </source>
</reference>
<dbReference type="Proteomes" id="UP000198379">
    <property type="component" value="Unassembled WGS sequence"/>
</dbReference>
<accession>A0A239E3B4</accession>
<keyword evidence="3" id="KW-1185">Reference proteome</keyword>
<evidence type="ECO:0000256" key="1">
    <source>
        <dbReference type="SAM" id="Phobius"/>
    </source>
</evidence>
<proteinExistence type="predicted"/>
<evidence type="ECO:0008006" key="4">
    <source>
        <dbReference type="Google" id="ProtNLM"/>
    </source>
</evidence>
<feature type="transmembrane region" description="Helical" evidence="1">
    <location>
        <begin position="66"/>
        <end position="84"/>
    </location>
</feature>
<protein>
    <recommendedName>
        <fullName evidence="4">DoxX protein</fullName>
    </recommendedName>
</protein>
<dbReference type="AlphaFoldDB" id="A0A239E3B4"/>
<dbReference type="RefSeq" id="WP_089374003.1">
    <property type="nucleotide sequence ID" value="NZ_BMEP01000004.1"/>
</dbReference>
<dbReference type="EMBL" id="FZNY01000013">
    <property type="protein sequence ID" value="SNS38364.1"/>
    <property type="molecule type" value="Genomic_DNA"/>
</dbReference>
<feature type="transmembrane region" description="Helical" evidence="1">
    <location>
        <begin position="158"/>
        <end position="182"/>
    </location>
</feature>
<keyword evidence="1" id="KW-0472">Membrane</keyword>
<evidence type="ECO:0000313" key="3">
    <source>
        <dbReference type="Proteomes" id="UP000198379"/>
    </source>
</evidence>
<dbReference type="OrthoDB" id="102112at2"/>
<keyword evidence="1" id="KW-0812">Transmembrane</keyword>
<feature type="transmembrane region" description="Helical" evidence="1">
    <location>
        <begin position="115"/>
        <end position="133"/>
    </location>
</feature>
<organism evidence="2 3">
    <name type="scientific">Dokdonia pacifica</name>
    <dbReference type="NCBI Taxonomy" id="1627892"/>
    <lineage>
        <taxon>Bacteria</taxon>
        <taxon>Pseudomonadati</taxon>
        <taxon>Bacteroidota</taxon>
        <taxon>Flavobacteriia</taxon>
        <taxon>Flavobacteriales</taxon>
        <taxon>Flavobacteriaceae</taxon>
        <taxon>Dokdonia</taxon>
    </lineage>
</organism>
<name>A0A239E3B4_9FLAO</name>
<feature type="transmembrane region" description="Helical" evidence="1">
    <location>
        <begin position="91"/>
        <end position="109"/>
    </location>
</feature>
<sequence>MKQHLWILELMCRIYVWAKIWAYGIGKIVGGQFHRAGQIPEEIATTPIAEVGSFDLAWTFFGYSEGYIWFIGLSQIVGGGLLLFNKTKMIGVGILIPILLNIIVVDFFFEISAGAMLSAILYFLMCCYILYYNKKQLIEAVKKIVGIQKVSRTKKGTWLGYSLAIVAVLGITVIEVFLINWVGR</sequence>